<dbReference type="InterPro" id="IPR036010">
    <property type="entry name" value="2Fe-2S_ferredoxin-like_sf"/>
</dbReference>
<dbReference type="SUPFAM" id="SSF47741">
    <property type="entry name" value="CO dehydrogenase ISP C-domain like"/>
    <property type="match status" value="1"/>
</dbReference>
<evidence type="ECO:0000313" key="2">
    <source>
        <dbReference type="EMBL" id="GAA0952357.1"/>
    </source>
</evidence>
<dbReference type="SUPFAM" id="SSF54292">
    <property type="entry name" value="2Fe-2S ferredoxin-like"/>
    <property type="match status" value="1"/>
</dbReference>
<evidence type="ECO:0000313" key="3">
    <source>
        <dbReference type="Proteomes" id="UP001500418"/>
    </source>
</evidence>
<gene>
    <name evidence="2" type="primary">cutC</name>
    <name evidence="2" type="ORF">GCM10009575_077540</name>
</gene>
<dbReference type="InterPro" id="IPR036884">
    <property type="entry name" value="2Fe-2S-bd_dom_sf"/>
</dbReference>
<dbReference type="Gene3D" id="3.10.20.30">
    <property type="match status" value="1"/>
</dbReference>
<dbReference type="InterPro" id="IPR052914">
    <property type="entry name" value="Aldehyde_Oxdr_Iron-Sulfur"/>
</dbReference>
<dbReference type="InterPro" id="IPR002888">
    <property type="entry name" value="2Fe-2S-bd"/>
</dbReference>
<evidence type="ECO:0000259" key="1">
    <source>
        <dbReference type="PROSITE" id="PS51085"/>
    </source>
</evidence>
<dbReference type="EMBL" id="BAAAID010000074">
    <property type="protein sequence ID" value="GAA0952357.1"/>
    <property type="molecule type" value="Genomic_DNA"/>
</dbReference>
<dbReference type="PROSITE" id="PS51085">
    <property type="entry name" value="2FE2S_FER_2"/>
    <property type="match status" value="1"/>
</dbReference>
<keyword evidence="3" id="KW-1185">Reference proteome</keyword>
<name>A0ABN1R7F0_9ACTN</name>
<proteinExistence type="predicted"/>
<dbReference type="InterPro" id="IPR012675">
    <property type="entry name" value="Beta-grasp_dom_sf"/>
</dbReference>
<dbReference type="Gene3D" id="1.10.150.120">
    <property type="entry name" value="[2Fe-2S]-binding domain"/>
    <property type="match status" value="1"/>
</dbReference>
<dbReference type="PANTHER" id="PTHR45331">
    <property type="entry name" value="OXIDOREDUCTASE, IRON-SULPHUR BINDING SUBUNIT-RELATED-RELATED"/>
    <property type="match status" value="1"/>
</dbReference>
<dbReference type="Pfam" id="PF01799">
    <property type="entry name" value="Fer2_2"/>
    <property type="match status" value="1"/>
</dbReference>
<feature type="domain" description="2Fe-2S ferredoxin-type" evidence="1">
    <location>
        <begin position="1"/>
        <end position="75"/>
    </location>
</feature>
<dbReference type="InterPro" id="IPR001041">
    <property type="entry name" value="2Fe-2S_ferredoxin-type"/>
</dbReference>
<comment type="caution">
    <text evidence="2">The sequence shown here is derived from an EMBL/GenBank/DDBJ whole genome shotgun (WGS) entry which is preliminary data.</text>
</comment>
<accession>A0ABN1R7F0</accession>
<dbReference type="PANTHER" id="PTHR45331:SF2">
    <property type="entry name" value="OXIDOREDUCTASE WITH IRON-SULFUR SUBUNIT"/>
    <property type="match status" value="1"/>
</dbReference>
<reference evidence="2 3" key="1">
    <citation type="journal article" date="2019" name="Int. J. Syst. Evol. Microbiol.">
        <title>The Global Catalogue of Microorganisms (GCM) 10K type strain sequencing project: providing services to taxonomists for standard genome sequencing and annotation.</title>
        <authorList>
            <consortium name="The Broad Institute Genomics Platform"/>
            <consortium name="The Broad Institute Genome Sequencing Center for Infectious Disease"/>
            <person name="Wu L."/>
            <person name="Ma J."/>
        </authorList>
    </citation>
    <scope>NUCLEOTIDE SEQUENCE [LARGE SCALE GENOMIC DNA]</scope>
    <source>
        <strain evidence="2 3">JCM 11444</strain>
    </source>
</reference>
<dbReference type="Proteomes" id="UP001500418">
    <property type="component" value="Unassembled WGS sequence"/>
</dbReference>
<organism evidence="2 3">
    <name type="scientific">Streptomyces rhizosphaericus</name>
    <dbReference type="NCBI Taxonomy" id="114699"/>
    <lineage>
        <taxon>Bacteria</taxon>
        <taxon>Bacillati</taxon>
        <taxon>Actinomycetota</taxon>
        <taxon>Actinomycetes</taxon>
        <taxon>Kitasatosporales</taxon>
        <taxon>Streptomycetaceae</taxon>
        <taxon>Streptomyces</taxon>
        <taxon>Streptomyces violaceusniger group</taxon>
    </lineage>
</organism>
<protein>
    <submittedName>
        <fullName evidence="2">Glyceraldehyde dehydrogenase subunit gamma</fullName>
    </submittedName>
</protein>
<sequence length="136" mass="14276">MTVVVNGVPHRLTGDSDAPLVDVLRGQVGLDTTRRGCETESCGDCTVLLNGRATRACATPVGQSDGGRITTAEGLAAPGRMSPAQLAFLDESIFACPSCAPLRAMSAVMLMASGEADSPERIAAWREDHRCRCGER</sequence>